<reference evidence="4" key="1">
    <citation type="journal article" date="2019" name="Int. J. Syst. Evol. Microbiol.">
        <title>The Global Catalogue of Microorganisms (GCM) 10K type strain sequencing project: providing services to taxonomists for standard genome sequencing and annotation.</title>
        <authorList>
            <consortium name="The Broad Institute Genomics Platform"/>
            <consortium name="The Broad Institute Genome Sequencing Center for Infectious Disease"/>
            <person name="Wu L."/>
            <person name="Ma J."/>
        </authorList>
    </citation>
    <scope>NUCLEOTIDE SEQUENCE [LARGE SCALE GENOMIC DNA]</scope>
    <source>
        <strain evidence="4">JCM 17986</strain>
    </source>
</reference>
<evidence type="ECO:0000313" key="4">
    <source>
        <dbReference type="Proteomes" id="UP001500466"/>
    </source>
</evidence>
<organism evidence="3 4">
    <name type="scientific">Yinghuangia aomiensis</name>
    <dbReference type="NCBI Taxonomy" id="676205"/>
    <lineage>
        <taxon>Bacteria</taxon>
        <taxon>Bacillati</taxon>
        <taxon>Actinomycetota</taxon>
        <taxon>Actinomycetes</taxon>
        <taxon>Kitasatosporales</taxon>
        <taxon>Streptomycetaceae</taxon>
        <taxon>Yinghuangia</taxon>
    </lineage>
</organism>
<proteinExistence type="inferred from homology"/>
<dbReference type="PRINTS" id="PR00080">
    <property type="entry name" value="SDRFAMILY"/>
</dbReference>
<comment type="similarity">
    <text evidence="1">Belongs to the short-chain dehydrogenases/reductases (SDR) family.</text>
</comment>
<dbReference type="EMBL" id="BAABHS010000007">
    <property type="protein sequence ID" value="GAA4959449.1"/>
    <property type="molecule type" value="Genomic_DNA"/>
</dbReference>
<dbReference type="PRINTS" id="PR00081">
    <property type="entry name" value="GDHRDH"/>
</dbReference>
<gene>
    <name evidence="3" type="ORF">GCM10023205_22990</name>
</gene>
<evidence type="ECO:0000256" key="1">
    <source>
        <dbReference type="ARBA" id="ARBA00006484"/>
    </source>
</evidence>
<evidence type="ECO:0000256" key="2">
    <source>
        <dbReference type="ARBA" id="ARBA00023002"/>
    </source>
</evidence>
<dbReference type="InterPro" id="IPR036291">
    <property type="entry name" value="NAD(P)-bd_dom_sf"/>
</dbReference>
<dbReference type="CDD" id="cd05233">
    <property type="entry name" value="SDR_c"/>
    <property type="match status" value="1"/>
</dbReference>
<dbReference type="PANTHER" id="PTHR43639:SF1">
    <property type="entry name" value="SHORT-CHAIN DEHYDROGENASE_REDUCTASE FAMILY PROTEIN"/>
    <property type="match status" value="1"/>
</dbReference>
<dbReference type="Proteomes" id="UP001500466">
    <property type="component" value="Unassembled WGS sequence"/>
</dbReference>
<protein>
    <submittedName>
        <fullName evidence="3">SDR family oxidoreductase</fullName>
    </submittedName>
</protein>
<dbReference type="RefSeq" id="WP_345675285.1">
    <property type="nucleotide sequence ID" value="NZ_BAABHS010000007.1"/>
</dbReference>
<dbReference type="Pfam" id="PF13561">
    <property type="entry name" value="adh_short_C2"/>
    <property type="match status" value="1"/>
</dbReference>
<accession>A0ABP9H1S5</accession>
<dbReference type="PANTHER" id="PTHR43639">
    <property type="entry name" value="OXIDOREDUCTASE, SHORT-CHAIN DEHYDROGENASE/REDUCTASE FAMILY (AFU_ORTHOLOGUE AFUA_5G02870)"/>
    <property type="match status" value="1"/>
</dbReference>
<dbReference type="InterPro" id="IPR002347">
    <property type="entry name" value="SDR_fam"/>
</dbReference>
<comment type="caution">
    <text evidence="3">The sequence shown here is derived from an EMBL/GenBank/DDBJ whole genome shotgun (WGS) entry which is preliminary data.</text>
</comment>
<keyword evidence="4" id="KW-1185">Reference proteome</keyword>
<name>A0ABP9H1S5_9ACTN</name>
<sequence>MVLDPSSALLTGRVAVVTGGARGIGAATAAALARFGADVAICDREDQSETAKAIADAGRKAHVGTLDVRDGDAVAAFLADAQRELGNFDVLVNNAGGGFWSPFLDVRGKGQTALVDENFTSVTHVVRHGVPLMNDGGSIVNVTSIEAHRAAPGFAVYAAMKAAVEQLTRSLALELSPRRIRVNCVAPDAIPTPGDAGLSEAVGGQDYGSKVPLGWGTPDDCAAPIVYLAGDMSGFVNGTTLHVDGGALAASGWVRREDGVFVL</sequence>
<keyword evidence="2" id="KW-0560">Oxidoreductase</keyword>
<evidence type="ECO:0000313" key="3">
    <source>
        <dbReference type="EMBL" id="GAA4959449.1"/>
    </source>
</evidence>
<dbReference type="SUPFAM" id="SSF51735">
    <property type="entry name" value="NAD(P)-binding Rossmann-fold domains"/>
    <property type="match status" value="1"/>
</dbReference>
<dbReference type="Gene3D" id="3.40.50.720">
    <property type="entry name" value="NAD(P)-binding Rossmann-like Domain"/>
    <property type="match status" value="1"/>
</dbReference>